<dbReference type="EMBL" id="BSYO01000003">
    <property type="protein sequence ID" value="GMH01858.1"/>
    <property type="molecule type" value="Genomic_DNA"/>
</dbReference>
<dbReference type="AlphaFoldDB" id="A0AAD3XE08"/>
<sequence length="78" mass="8489">MKGYITVEGDFEDRRVRLAVDITVEGDVECEEAVTSVGGTGGGSSSSGRRWWQGIARDHDRDGGESGNRTSEVETKRQ</sequence>
<dbReference type="Proteomes" id="UP001279734">
    <property type="component" value="Unassembled WGS sequence"/>
</dbReference>
<protein>
    <submittedName>
        <fullName evidence="2">Uncharacterized protein</fullName>
    </submittedName>
</protein>
<evidence type="ECO:0000256" key="1">
    <source>
        <dbReference type="SAM" id="MobiDB-lite"/>
    </source>
</evidence>
<reference evidence="2" key="1">
    <citation type="submission" date="2023-05" db="EMBL/GenBank/DDBJ databases">
        <title>Nepenthes gracilis genome sequencing.</title>
        <authorList>
            <person name="Fukushima K."/>
        </authorList>
    </citation>
    <scope>NUCLEOTIDE SEQUENCE</scope>
    <source>
        <strain evidence="2">SING2019-196</strain>
    </source>
</reference>
<keyword evidence="3" id="KW-1185">Reference proteome</keyword>
<evidence type="ECO:0000313" key="2">
    <source>
        <dbReference type="EMBL" id="GMH01858.1"/>
    </source>
</evidence>
<gene>
    <name evidence="2" type="ORF">Nepgr_003697</name>
</gene>
<feature type="region of interest" description="Disordered" evidence="1">
    <location>
        <begin position="34"/>
        <end position="78"/>
    </location>
</feature>
<name>A0AAD3XE08_NEPGR</name>
<comment type="caution">
    <text evidence="2">The sequence shown here is derived from an EMBL/GenBank/DDBJ whole genome shotgun (WGS) entry which is preliminary data.</text>
</comment>
<accession>A0AAD3XE08</accession>
<organism evidence="2 3">
    <name type="scientific">Nepenthes gracilis</name>
    <name type="common">Slender pitcher plant</name>
    <dbReference type="NCBI Taxonomy" id="150966"/>
    <lineage>
        <taxon>Eukaryota</taxon>
        <taxon>Viridiplantae</taxon>
        <taxon>Streptophyta</taxon>
        <taxon>Embryophyta</taxon>
        <taxon>Tracheophyta</taxon>
        <taxon>Spermatophyta</taxon>
        <taxon>Magnoliopsida</taxon>
        <taxon>eudicotyledons</taxon>
        <taxon>Gunneridae</taxon>
        <taxon>Pentapetalae</taxon>
        <taxon>Caryophyllales</taxon>
        <taxon>Nepenthaceae</taxon>
        <taxon>Nepenthes</taxon>
    </lineage>
</organism>
<proteinExistence type="predicted"/>
<evidence type="ECO:0000313" key="3">
    <source>
        <dbReference type="Proteomes" id="UP001279734"/>
    </source>
</evidence>